<organism evidence="1 2">
    <name type="scientific">Suillus placidus</name>
    <dbReference type="NCBI Taxonomy" id="48579"/>
    <lineage>
        <taxon>Eukaryota</taxon>
        <taxon>Fungi</taxon>
        <taxon>Dikarya</taxon>
        <taxon>Basidiomycota</taxon>
        <taxon>Agaricomycotina</taxon>
        <taxon>Agaricomycetes</taxon>
        <taxon>Agaricomycetidae</taxon>
        <taxon>Boletales</taxon>
        <taxon>Suillineae</taxon>
        <taxon>Suillaceae</taxon>
        <taxon>Suillus</taxon>
    </lineage>
</organism>
<dbReference type="Proteomes" id="UP000714275">
    <property type="component" value="Unassembled WGS sequence"/>
</dbReference>
<comment type="caution">
    <text evidence="1">The sequence shown here is derived from an EMBL/GenBank/DDBJ whole genome shotgun (WGS) entry which is preliminary data.</text>
</comment>
<protein>
    <submittedName>
        <fullName evidence="1">Uncharacterized protein</fullName>
    </submittedName>
</protein>
<reference evidence="1" key="1">
    <citation type="journal article" date="2020" name="New Phytol.">
        <title>Comparative genomics reveals dynamic genome evolution in host specialist ectomycorrhizal fungi.</title>
        <authorList>
            <person name="Lofgren L.A."/>
            <person name="Nguyen N.H."/>
            <person name="Vilgalys R."/>
            <person name="Ruytinx J."/>
            <person name="Liao H.L."/>
            <person name="Branco S."/>
            <person name="Kuo A."/>
            <person name="LaButti K."/>
            <person name="Lipzen A."/>
            <person name="Andreopoulos W."/>
            <person name="Pangilinan J."/>
            <person name="Riley R."/>
            <person name="Hundley H."/>
            <person name="Na H."/>
            <person name="Barry K."/>
            <person name="Grigoriev I.V."/>
            <person name="Stajich J.E."/>
            <person name="Kennedy P.G."/>
        </authorList>
    </citation>
    <scope>NUCLEOTIDE SEQUENCE</scope>
    <source>
        <strain evidence="1">DOB743</strain>
    </source>
</reference>
<dbReference type="AlphaFoldDB" id="A0A9P6ZU44"/>
<dbReference type="EMBL" id="JABBWD010000028">
    <property type="protein sequence ID" value="KAG1776232.1"/>
    <property type="molecule type" value="Genomic_DNA"/>
</dbReference>
<name>A0A9P6ZU44_9AGAM</name>
<keyword evidence="2" id="KW-1185">Reference proteome</keyword>
<proteinExistence type="predicted"/>
<evidence type="ECO:0000313" key="1">
    <source>
        <dbReference type="EMBL" id="KAG1776232.1"/>
    </source>
</evidence>
<feature type="non-terminal residue" evidence="1">
    <location>
        <position position="1"/>
    </location>
</feature>
<sequence>MNRIQNVFHHFSLVRVDDTNQIVGNHIGDPIQVQWMPDEPNQSKTRLFIPRLDVYMRTDPVLKVAAEGEFFQFDQQTDGSYVIHSESDDVNRLVLNNPAGPLTVEPAPLVGAPDFNKQFWRLVAPRPEFKIQNVLNGRFIAVIEDPANPDNCIVVSNDETDVVLIRVHEHGPSETLQCRINGTYYDRSRQNKVKCADNDEAVQVFQLDPQDNGSYVIHAINDDINRLVLNDANQVTNESAPPSDAPNFEKQFWRLIA</sequence>
<accession>A0A9P6ZU44</accession>
<evidence type="ECO:0000313" key="2">
    <source>
        <dbReference type="Proteomes" id="UP000714275"/>
    </source>
</evidence>
<gene>
    <name evidence="1" type="ORF">EV702DRAFT_1111187</name>
</gene>